<gene>
    <name evidence="6" type="ORF">H2O64_18225</name>
</gene>
<protein>
    <submittedName>
        <fullName evidence="6">Redoxin family protein</fullName>
    </submittedName>
</protein>
<dbReference type="EMBL" id="JACGWS010000012">
    <property type="protein sequence ID" value="MBC8756615.1"/>
    <property type="molecule type" value="Genomic_DNA"/>
</dbReference>
<dbReference type="RefSeq" id="WP_187563653.1">
    <property type="nucleotide sequence ID" value="NZ_JACGWS010000012.1"/>
</dbReference>
<proteinExistence type="predicted"/>
<reference evidence="6 7" key="1">
    <citation type="submission" date="2020-07" db="EMBL/GenBank/DDBJ databases">
        <title>Description of Kordia aestuariivivens sp. nov., isolated from a tidal flat.</title>
        <authorList>
            <person name="Park S."/>
            <person name="Yoon J.-H."/>
        </authorList>
    </citation>
    <scope>NUCLEOTIDE SEQUENCE [LARGE SCALE GENOMIC DNA]</scope>
    <source>
        <strain evidence="6 7">YSTF-M3</strain>
    </source>
</reference>
<evidence type="ECO:0000256" key="4">
    <source>
        <dbReference type="ARBA" id="ARBA00023284"/>
    </source>
</evidence>
<dbReference type="Pfam" id="PF13905">
    <property type="entry name" value="Thioredoxin_8"/>
    <property type="match status" value="1"/>
</dbReference>
<comment type="caution">
    <text evidence="6">The sequence shown here is derived from an EMBL/GenBank/DDBJ whole genome shotgun (WGS) entry which is preliminary data.</text>
</comment>
<accession>A0ABR7QDG4</accession>
<dbReference type="SUPFAM" id="SSF52833">
    <property type="entry name" value="Thioredoxin-like"/>
    <property type="match status" value="1"/>
</dbReference>
<evidence type="ECO:0000313" key="6">
    <source>
        <dbReference type="EMBL" id="MBC8756615.1"/>
    </source>
</evidence>
<evidence type="ECO:0000259" key="5">
    <source>
        <dbReference type="PROSITE" id="PS51352"/>
    </source>
</evidence>
<dbReference type="InterPro" id="IPR012336">
    <property type="entry name" value="Thioredoxin-like_fold"/>
</dbReference>
<keyword evidence="3" id="KW-1015">Disulfide bond</keyword>
<dbReference type="PROSITE" id="PS51352">
    <property type="entry name" value="THIOREDOXIN_2"/>
    <property type="match status" value="1"/>
</dbReference>
<keyword evidence="4" id="KW-0676">Redox-active center</keyword>
<name>A0ABR7QDG4_9FLAO</name>
<evidence type="ECO:0000256" key="3">
    <source>
        <dbReference type="ARBA" id="ARBA00023157"/>
    </source>
</evidence>
<evidence type="ECO:0000256" key="2">
    <source>
        <dbReference type="ARBA" id="ARBA00022748"/>
    </source>
</evidence>
<dbReference type="PANTHER" id="PTHR42852">
    <property type="entry name" value="THIOL:DISULFIDE INTERCHANGE PROTEIN DSBE"/>
    <property type="match status" value="1"/>
</dbReference>
<keyword evidence="2" id="KW-0201">Cytochrome c-type biogenesis</keyword>
<feature type="domain" description="Thioredoxin" evidence="5">
    <location>
        <begin position="396"/>
        <end position="546"/>
    </location>
</feature>
<dbReference type="Proteomes" id="UP000619238">
    <property type="component" value="Unassembled WGS sequence"/>
</dbReference>
<dbReference type="InterPro" id="IPR050553">
    <property type="entry name" value="Thioredoxin_ResA/DsbE_sf"/>
</dbReference>
<keyword evidence="7" id="KW-1185">Reference proteome</keyword>
<dbReference type="Gene3D" id="3.40.30.10">
    <property type="entry name" value="Glutaredoxin"/>
    <property type="match status" value="1"/>
</dbReference>
<sequence>MKKTQNKLSVIVIFAFLAIVYLTSSTATIDQLKTSISISNQDIESESFLEPPTYNALVTHRIKETENNNIVVIGKSDDPGVFKRPNFINDAYLFGKPHQDIEKSIQDDYAQIILKNIDEPLLMEFSPSGDKKRYSTNIFISPNDTIQFEVKDEKIVFIGKNAAQNNLFTELDAQTPRYSKSPYAGDLFLYKEEIKSIYEQKKKFVANYKAIHALSKEFLDVLNEHLEFEYYNNLINPRNVKATTLDIYFNEADCLKNLAQKEYSTKEVIFDLTSYLDNMKIEKFKDSKALRHSHFFKNNINAFIRNYFETSDYPAYSKEKLIAEKTYIDKNLEGDLKEYAIGRMIRDYYSKGFTYSDENRKYMLNLIDEYSKTIADKKSYRKKMQEIKNDILTYDFKLSESALNSKMINHVGDTITLRDIFNRSNKRIKVVDFWASWCPPCINQIQESKPFKDRLSVENNVEWIYLSIDSDREKWLKKGEQLNEFLHFRNSYLLLKGKKSSLAKVLEVHQIPRYVVFDKHHKIIVNSAPSPSDEEFFERIIDNAQSATPIQ</sequence>
<dbReference type="InterPro" id="IPR013766">
    <property type="entry name" value="Thioredoxin_domain"/>
</dbReference>
<comment type="subcellular location">
    <subcellularLocation>
        <location evidence="1">Cell envelope</location>
    </subcellularLocation>
</comment>
<organism evidence="6 7">
    <name type="scientific">Kordia aestuariivivens</name>
    <dbReference type="NCBI Taxonomy" id="2759037"/>
    <lineage>
        <taxon>Bacteria</taxon>
        <taxon>Pseudomonadati</taxon>
        <taxon>Bacteroidota</taxon>
        <taxon>Flavobacteriia</taxon>
        <taxon>Flavobacteriales</taxon>
        <taxon>Flavobacteriaceae</taxon>
        <taxon>Kordia</taxon>
    </lineage>
</organism>
<dbReference type="PANTHER" id="PTHR42852:SF6">
    <property type="entry name" value="THIOL:DISULFIDE INTERCHANGE PROTEIN DSBE"/>
    <property type="match status" value="1"/>
</dbReference>
<evidence type="ECO:0000313" key="7">
    <source>
        <dbReference type="Proteomes" id="UP000619238"/>
    </source>
</evidence>
<dbReference type="InterPro" id="IPR036249">
    <property type="entry name" value="Thioredoxin-like_sf"/>
</dbReference>
<evidence type="ECO:0000256" key="1">
    <source>
        <dbReference type="ARBA" id="ARBA00004196"/>
    </source>
</evidence>